<reference evidence="2" key="1">
    <citation type="submission" date="2020-02" db="EMBL/GenBank/DDBJ databases">
        <authorList>
            <person name="Meier V. D."/>
        </authorList>
    </citation>
    <scope>NUCLEOTIDE SEQUENCE</scope>
    <source>
        <strain evidence="2">AVDCRST_MAG49</strain>
    </source>
</reference>
<proteinExistence type="predicted"/>
<sequence>TTGEPARRDGHADAVGGRQVGAAQRRRERVGTRSSGRHHVLRVDGDDVAASAVVRPGEDVREP</sequence>
<evidence type="ECO:0000256" key="1">
    <source>
        <dbReference type="SAM" id="MobiDB-lite"/>
    </source>
</evidence>
<feature type="compositionally biased region" description="Low complexity" evidence="1">
    <location>
        <begin position="14"/>
        <end position="23"/>
    </location>
</feature>
<gene>
    <name evidence="2" type="ORF">AVDCRST_MAG49-2095</name>
</gene>
<organism evidence="2">
    <name type="scientific">uncultured Thermomicrobiales bacterium</name>
    <dbReference type="NCBI Taxonomy" id="1645740"/>
    <lineage>
        <taxon>Bacteria</taxon>
        <taxon>Pseudomonadati</taxon>
        <taxon>Thermomicrobiota</taxon>
        <taxon>Thermomicrobia</taxon>
        <taxon>Thermomicrobiales</taxon>
        <taxon>environmental samples</taxon>
    </lineage>
</organism>
<accession>A0A6J4UQD5</accession>
<dbReference type="EMBL" id="CADCWG010000140">
    <property type="protein sequence ID" value="CAA9554830.1"/>
    <property type="molecule type" value="Genomic_DNA"/>
</dbReference>
<feature type="region of interest" description="Disordered" evidence="1">
    <location>
        <begin position="1"/>
        <end position="63"/>
    </location>
</feature>
<feature type="compositionally biased region" description="Basic and acidic residues" evidence="1">
    <location>
        <begin position="1"/>
        <end position="12"/>
    </location>
</feature>
<dbReference type="AlphaFoldDB" id="A0A6J4UQD5"/>
<feature type="non-terminal residue" evidence="2">
    <location>
        <position position="1"/>
    </location>
</feature>
<protein>
    <submittedName>
        <fullName evidence="2">Uncharacterized protein</fullName>
    </submittedName>
</protein>
<evidence type="ECO:0000313" key="2">
    <source>
        <dbReference type="EMBL" id="CAA9554830.1"/>
    </source>
</evidence>
<name>A0A6J4UQD5_9BACT</name>